<evidence type="ECO:0000313" key="5">
    <source>
        <dbReference type="Proteomes" id="UP001360560"/>
    </source>
</evidence>
<protein>
    <submittedName>
        <fullName evidence="4">Iwr1 protein</fullName>
    </submittedName>
</protein>
<feature type="region of interest" description="Disordered" evidence="2">
    <location>
        <begin position="47"/>
        <end position="84"/>
    </location>
</feature>
<proteinExistence type="inferred from homology"/>
<comment type="caution">
    <text evidence="4">The sequence shown here is derived from an EMBL/GenBank/DDBJ whole genome shotgun (WGS) entry which is preliminary data.</text>
</comment>
<feature type="region of interest" description="Disordered" evidence="2">
    <location>
        <begin position="124"/>
        <end position="157"/>
    </location>
</feature>
<dbReference type="GO" id="GO:0006606">
    <property type="term" value="P:protein import into nucleus"/>
    <property type="evidence" value="ECO:0007669"/>
    <property type="project" value="InterPro"/>
</dbReference>
<dbReference type="InterPro" id="IPR040150">
    <property type="entry name" value="Iwr1"/>
</dbReference>
<comment type="similarity">
    <text evidence="1">Belongs to the IWR1/SLC7A6OS family.</text>
</comment>
<feature type="compositionally biased region" description="Polar residues" evidence="2">
    <location>
        <begin position="69"/>
        <end position="80"/>
    </location>
</feature>
<accession>A0AAV5QJD0</accession>
<feature type="region of interest" description="Disordered" evidence="2">
    <location>
        <begin position="277"/>
        <end position="305"/>
    </location>
</feature>
<evidence type="ECO:0000313" key="4">
    <source>
        <dbReference type="EMBL" id="GMM34243.1"/>
    </source>
</evidence>
<dbReference type="AlphaFoldDB" id="A0AAV5QJD0"/>
<gene>
    <name evidence="4" type="ORF">DASC09_015680</name>
</gene>
<feature type="domain" description="Transcription factor Iwr1" evidence="3">
    <location>
        <begin position="163"/>
        <end position="232"/>
    </location>
</feature>
<reference evidence="4 5" key="1">
    <citation type="journal article" date="2023" name="Elife">
        <title>Identification of key yeast species and microbe-microbe interactions impacting larval growth of Drosophila in the wild.</title>
        <authorList>
            <person name="Mure A."/>
            <person name="Sugiura Y."/>
            <person name="Maeda R."/>
            <person name="Honda K."/>
            <person name="Sakurai N."/>
            <person name="Takahashi Y."/>
            <person name="Watada M."/>
            <person name="Katoh T."/>
            <person name="Gotoh A."/>
            <person name="Gotoh Y."/>
            <person name="Taniguchi I."/>
            <person name="Nakamura K."/>
            <person name="Hayashi T."/>
            <person name="Katayama T."/>
            <person name="Uemura T."/>
            <person name="Hattori Y."/>
        </authorList>
    </citation>
    <scope>NUCLEOTIDE SEQUENCE [LARGE SCALE GENOMIC DNA]</scope>
    <source>
        <strain evidence="4 5">SC-9</strain>
    </source>
</reference>
<dbReference type="PANTHER" id="PTHR28063:SF1">
    <property type="entry name" value="RNA POLYMERASE II NUCLEAR LOCALIZATION PROTEIN IWR1"/>
    <property type="match status" value="1"/>
</dbReference>
<organism evidence="4 5">
    <name type="scientific">Saccharomycopsis crataegensis</name>
    <dbReference type="NCBI Taxonomy" id="43959"/>
    <lineage>
        <taxon>Eukaryota</taxon>
        <taxon>Fungi</taxon>
        <taxon>Dikarya</taxon>
        <taxon>Ascomycota</taxon>
        <taxon>Saccharomycotina</taxon>
        <taxon>Saccharomycetes</taxon>
        <taxon>Saccharomycopsidaceae</taxon>
        <taxon>Saccharomycopsis</taxon>
    </lineage>
</organism>
<name>A0AAV5QJD0_9ASCO</name>
<dbReference type="Pfam" id="PF08574">
    <property type="entry name" value="Iwr1"/>
    <property type="match status" value="1"/>
</dbReference>
<evidence type="ECO:0000259" key="3">
    <source>
        <dbReference type="Pfam" id="PF08574"/>
    </source>
</evidence>
<dbReference type="GeneID" id="90072222"/>
<dbReference type="PANTHER" id="PTHR28063">
    <property type="entry name" value="RNA POLYMERASE II NUCLEAR LOCALIZATION PROTEIN IWR1"/>
    <property type="match status" value="1"/>
</dbReference>
<dbReference type="RefSeq" id="XP_064851243.1">
    <property type="nucleotide sequence ID" value="XM_064995171.1"/>
</dbReference>
<feature type="compositionally biased region" description="Acidic residues" evidence="2">
    <location>
        <begin position="281"/>
        <end position="303"/>
    </location>
</feature>
<feature type="compositionally biased region" description="Polar residues" evidence="2">
    <location>
        <begin position="52"/>
        <end position="61"/>
    </location>
</feature>
<evidence type="ECO:0000256" key="2">
    <source>
        <dbReference type="SAM" id="MobiDB-lite"/>
    </source>
</evidence>
<evidence type="ECO:0000256" key="1">
    <source>
        <dbReference type="ARBA" id="ARBA00010218"/>
    </source>
</evidence>
<dbReference type="InterPro" id="IPR013883">
    <property type="entry name" value="TF_Iwr1_dom"/>
</dbReference>
<dbReference type="GO" id="GO:0005737">
    <property type="term" value="C:cytoplasm"/>
    <property type="evidence" value="ECO:0007669"/>
    <property type="project" value="TreeGrafter"/>
</dbReference>
<sequence length="341" mass="39652">MQKKKVPEVVRIKRRVSDDPLQALILESHRQLKRSKSSTYLFKLTRTDSDSNKSVSENGSLLQRYPRGVSTNAKSSSTAYGNDDQRTFVLQSMSTQEEIPDVLDQDVQGEVPPELVDMVSEYLQSEGKSENKSTIAPKRIKRPGHSSALRNEIKNDDNDDEKGFVYDVYYRDKAIYDESEKSGISIGIIKFADEDLELLTDDEDDNSDLARLSDDEDSNAEDFYRNDYPENEDDDKGIVIGNEDQWYSDDEDYYKQFDNEDDNDLDSLEERMARHKITYNLEEDDEADDEEEGEEKEEEYDETVIDRLRKEHKEFGELSMNEVDYLYHEFYENGNSLIDED</sequence>
<dbReference type="Proteomes" id="UP001360560">
    <property type="component" value="Unassembled WGS sequence"/>
</dbReference>
<keyword evidence="5" id="KW-1185">Reference proteome</keyword>
<feature type="region of interest" description="Disordered" evidence="2">
    <location>
        <begin position="205"/>
        <end position="237"/>
    </location>
</feature>
<dbReference type="EMBL" id="BTFZ01000002">
    <property type="protein sequence ID" value="GMM34243.1"/>
    <property type="molecule type" value="Genomic_DNA"/>
</dbReference>